<keyword evidence="8" id="KW-0843">Virulence</keyword>
<dbReference type="SMART" id="SM00822">
    <property type="entry name" value="PKS_KR"/>
    <property type="match status" value="1"/>
</dbReference>
<evidence type="ECO:0000256" key="1">
    <source>
        <dbReference type="ARBA" id="ARBA00004141"/>
    </source>
</evidence>
<dbReference type="PROSITE" id="PS52019">
    <property type="entry name" value="PKS_MFAS_DH"/>
    <property type="match status" value="1"/>
</dbReference>
<feature type="compositionally biased region" description="Polar residues" evidence="12">
    <location>
        <begin position="399"/>
        <end position="411"/>
    </location>
</feature>
<dbReference type="PANTHER" id="PTHR43775:SF37">
    <property type="entry name" value="SI:DKEY-61P9.11"/>
    <property type="match status" value="1"/>
</dbReference>
<dbReference type="PROSITE" id="PS00606">
    <property type="entry name" value="KS3_1"/>
    <property type="match status" value="1"/>
</dbReference>
<feature type="compositionally biased region" description="Basic and acidic residues" evidence="12">
    <location>
        <begin position="1"/>
        <end position="20"/>
    </location>
</feature>
<dbReference type="Pfam" id="PF00109">
    <property type="entry name" value="ketoacyl-synt"/>
    <property type="match status" value="1"/>
</dbReference>
<feature type="transmembrane region" description="Helical" evidence="13">
    <location>
        <begin position="582"/>
        <end position="602"/>
    </location>
</feature>
<dbReference type="InterPro" id="IPR014030">
    <property type="entry name" value="Ketoacyl_synth_N"/>
</dbReference>
<feature type="region of interest" description="Disordered" evidence="12">
    <location>
        <begin position="214"/>
        <end position="328"/>
    </location>
</feature>
<gene>
    <name evidence="17" type="ORF">D9611_010386</name>
</gene>
<proteinExistence type="inferred from homology"/>
<feature type="compositionally biased region" description="Basic and acidic residues" evidence="12">
    <location>
        <begin position="275"/>
        <end position="307"/>
    </location>
</feature>
<sequence>MPKEDSSPPKDVLEHQDKAAGRKTPRKIQWLDENGRRPSEDTFHRVLDPSGEDPEAFNALADALEKHRQRSAPTGGPSPLSKVHYYPQRPEIQDTTTTDAHISDYGPGSEDDSDRGSDSGVDTSASTPGRSPRSSPPPLPARSMINAPVYKDEEAGLPMEHDLTWYAERQAERMVQALRRRIRRGERVQARREEAAAAVPHDNTSADVQLPMEELSPFPHDPMGGEDRGVLEGRKENRQEGRHGILSTLLRLREPPSSDDTSSYVSSTTPSGRESPAKDWYSDSKGHRERDRDIKQDADGRFDDQVRKRSRVPRPRANIPSLGMVPRPAQARSGAGVFGPLIAATGSLAGVASPHRATLQPNLKRPGYGLSRYSAENVPSERTDPSYFDRVSTFADHTATPSRPQSPTSAAPSVREGGVGTTHQLRTPLQAIASLRITTRYDIITKHIAQIIQREEFILKLTRAMMMFGSPTHRLQPQIQSAARVLDINLSFLYLPEVALLSFEDTATGTSYVKFIRQPSALDLGKLTDAYRLYWKVIHDKLSVADASASLDTLMLKPPLYHGWQVVLIGGLCSTWICTVSFAGSFIDAVICFPLGAILVVVQMLSVRNILFSHVFEITITMFSSLIAAALAASHKFCYSAVASSSVVLILPGFLVLNASLELVSRNMISGSIRICYAIVYALFLGFGFTMGAEIYRIITGREIVGSEDYVCSTAHNPHGPWYQRTPSKMWAFLTVPMFSLFLSLKNGARWKPRELPVLVSISCAGWVTNYFTGTKFPGQNEIPAAVGAFAVGIIANIYARLFSGNAFVVMITGILFQLPSGLGTGGLLTFASQQTSGSINSYIAGFQTAGKLVTVAIGLAIGLALSLVCTYPIQSKKREAGIFSVTELPQFGIGVAESSISTCLATEIQKAYGLRPTIAVVSENHPYFLATILATWKLGGIVAPIDYHTPKDILTSMLLDIRPTCVLVPESEVATRRIVSDLSMPLLPFESKATTILALSQRYIDQSLEETNSTYPHAPQDVGMYLHTSSASSIANIKCVPLTHTNIFTGAAARLNWWKKTWPNKEFHQLKVLGWSPWSHIIGVSHDLGAALLLTGGTYQFAVRPSSYHSETQDEASGDVISQLLATAAKKSCDAFAGVPWILDGIMAKSTGNDEALVTKVMSNFKIFGSGGAATSPGCLKWAKEINLPLVIDIGMTEVGGPMFHNSVDDDEGWLMSDCLVPDSQLYLVDEKGEIASDEGELHISSPIIAKGYLRPNYSAFTVGSDGRVTLRTGDIYKLVGDGRIVWEGRKEDFIQMSSGETLDPRVIEESLDRSQAIHRSCIVGDNFLRGASRVVCAILELSIADTRGYHAALAEVTREISTINRSLAPPLRISWSRVLILNQDQHIPITRKGAVFRKRLEAVFGAQLESLLSREDGRPLATRPAPSANDHTGKFTEDSVAALLGGIVSSGLQIDNSVLRDNHGSSFAELGMDSAMATKMVKAINTTFGLSLPLNTCHTYVDLSSLTEAVSLALGIATSTSLAVEEPTPTFQHPLHGIEEVVIVGQALRLPGAINGPEEFWDAMMEKRDDIITPIPEDRWDHASFYRAANSDREEQPGDITLSKAGFINITDFDHSFFGISSAEAYHVAPNIRLTLEIAFEALENANIPVSRLKGSDMGVFVAANMDEGHIKLLFSEKGWGAYTRFYGTGVATSTACGRLSYLLDVHGPSYTIDTACSSGLVGFDQAVRYLQSGQGESAIVCGANTHSWPGNFAFLSAQKMTSPNSRCATFTNVADGYVPSEGAAAVVLKTKRAALRDGDKILAVVKSTSTMHDGRSQGLVAPNVKAQIAMQRSLLRQAALDPEQVDFVEAHGTGTSLGDLIEVEGINEVFKGSHSSTRPLIIGAAKTCVGHTETVAGLIGLLKLVGSFSNSAVPGLAHLDGTNMNPSLDCSVVPLAIPNQPMPLLRNLVTKEPLRGMVLSNGFAGTIAGAILEEYSDAKISLYSPEPMSDRSVSQSSQNSSWCKLDSEKFSLSPSFTPSRTPSPISTPAITDSMSDIVPVSHLFVVSAKSPAALREYIGRYIDFCNRSATDQFESICYTSCVGREHYRYRYACVSDSLDELISQLQEALRGDDLAPKPTYRNVAFAFPGQGSQYQGMARDLALRFPAFRSILDEAASHAANLTGLPILSYLVDVDPPHGRNLSESDIAQVCIFVYQYSVARWAQDVSITPSAVLGHSLGEIAAAVVAGSFTFEIALQFVVKRASVLRPDVLHPAGMAAIAANADTVNGYLDSLHLRDRLSIAVFNAEHSIVVSGDLEAIETIVSAVKQEGLKATKLDVNQAFHSPYVAASLPSLRRWLLEREGVISRLRLPFNSSAFGRQVAKGDRLDAEYWIKHAQNPVLFHDAAKALVADTSIDAVIDVGPQPFIWVQFQSEGLSSKPASSFVGKRGKCQASSFLVAVSKLFQHGLDVDFLRLFSDGPINCGKTPIPTYPFQRIHNYPTYVPSRNRALPTPVEEKEVVDVKIPFIVDHALCNTLDDHRIDGRRIVPGAVFADFFASATSSRCLEELRFHRPLVAEAPDSSVYGEIKNESFTLWQGGSKVCSGKVASRPSSSPPKWSDDDRLPTRIIKKAAVYDCFKNVQFGSTFRNIHEIKVWQDHADALVSVTETGSPDQDRVRKLDACMHMFGAVAGITLPELTAMDGAFLPSSLNSFSLHSSALPSTFLVRYNLPVKVGRNSQVLTVDMAVFSLSGEPLLSCQSYSVAFIPSGVAVPKPLERQTKWMANSWGAKPLSSFSVASPKVDELLYLGLESNPPLLRRLQETAHHTIFIELPGSTTFIDDPSQIGSSFKNTHISVILDLTALNTTAGPDIQFILCHQVLSFFQLLMASGANISSFLILSSDSLPVHIASQNHVAALIASIIHGMLRVFQRESGLDSAAWSVDLPALHLLQEDVAATLVLDEIRARFTGASHDGSIAYRFLDGDRTHIPSRLSPALQPLESPPTLQNLSGIAVIAGMGSIGIAMASGLVDSGVERVIFLSRRSAHAPSVLAEFSQMAPQLKAKASYRQADITVQEQLAQCLLSIQREMGPIKHVVHTAAVMRDAAIPNVSAAALDEVLRPKVLGAWNLHVLTQKMALSLDSFVVLSSTNVLVGNPGQVAYVAANSFLDYLASLRHSLGLPGTSLQLGAWESRLTENLNMKKSFALMMSQKEGVPLILQAMSTSHPVQVIAEFDVPKLQSVPAYANDPFFAAILPKSSMSAAPTPASAPSAVSSSKVETVKKDARTTVVDILRSVMELRPSESLDLASSLTACGGDSITFAQLKGRILKEVGVDLPSTFLGETYTLGDIVDFAMMGA</sequence>
<keyword evidence="9 13" id="KW-0472">Membrane</keyword>
<dbReference type="Gene3D" id="3.40.47.10">
    <property type="match status" value="1"/>
</dbReference>
<keyword evidence="7 13" id="KW-1133">Transmembrane helix</keyword>
<evidence type="ECO:0000256" key="6">
    <source>
        <dbReference type="ARBA" id="ARBA00022692"/>
    </source>
</evidence>
<feature type="region of interest" description="N-terminal hotdog fold" evidence="11">
    <location>
        <begin position="2490"/>
        <end position="2596"/>
    </location>
</feature>
<evidence type="ECO:0000256" key="11">
    <source>
        <dbReference type="PROSITE-ProRule" id="PRU01363"/>
    </source>
</evidence>
<dbReference type="InterPro" id="IPR016039">
    <property type="entry name" value="Thiolase-like"/>
</dbReference>
<dbReference type="SMART" id="SM00823">
    <property type="entry name" value="PKS_PP"/>
    <property type="match status" value="2"/>
</dbReference>
<dbReference type="InterPro" id="IPR036736">
    <property type="entry name" value="ACP-like_sf"/>
</dbReference>
<dbReference type="SUPFAM" id="SSF56801">
    <property type="entry name" value="Acetyl-CoA synthetase-like"/>
    <property type="match status" value="1"/>
</dbReference>
<dbReference type="SUPFAM" id="SSF55048">
    <property type="entry name" value="Probable ACP-binding domain of malonyl-CoA ACP transacylase"/>
    <property type="match status" value="1"/>
</dbReference>
<dbReference type="GO" id="GO:0031177">
    <property type="term" value="F:phosphopantetheine binding"/>
    <property type="evidence" value="ECO:0007669"/>
    <property type="project" value="InterPro"/>
</dbReference>
<dbReference type="GO" id="GO:0004315">
    <property type="term" value="F:3-oxoacyl-[acyl-carrier-protein] synthase activity"/>
    <property type="evidence" value="ECO:0007669"/>
    <property type="project" value="InterPro"/>
</dbReference>
<dbReference type="SUPFAM" id="SSF52151">
    <property type="entry name" value="FabD/lysophospholipase-like"/>
    <property type="match status" value="1"/>
</dbReference>
<evidence type="ECO:0000313" key="17">
    <source>
        <dbReference type="EMBL" id="KAF5320103.1"/>
    </source>
</evidence>
<protein>
    <submittedName>
        <fullName evidence="17">Uncharacterized protein</fullName>
    </submittedName>
</protein>
<dbReference type="PROSITE" id="PS52004">
    <property type="entry name" value="KS3_2"/>
    <property type="match status" value="1"/>
</dbReference>
<dbReference type="Pfam" id="PF22621">
    <property type="entry name" value="CurL-like_PKS_C"/>
    <property type="match status" value="1"/>
</dbReference>
<dbReference type="SUPFAM" id="SSF47336">
    <property type="entry name" value="ACP-like"/>
    <property type="match status" value="2"/>
</dbReference>
<evidence type="ECO:0000256" key="5">
    <source>
        <dbReference type="ARBA" id="ARBA00022679"/>
    </source>
</evidence>
<feature type="transmembrane region" description="Helical" evidence="13">
    <location>
        <begin position="853"/>
        <end position="874"/>
    </location>
</feature>
<keyword evidence="5" id="KW-0808">Transferase</keyword>
<comment type="similarity">
    <text evidence="10">Belongs to the ThrE exporter (TC 2.A.79) family.</text>
</comment>
<comment type="caution">
    <text evidence="17">The sequence shown here is derived from an EMBL/GenBank/DDBJ whole genome shotgun (WGS) entry which is preliminary data.</text>
</comment>
<dbReference type="InterPro" id="IPR001227">
    <property type="entry name" value="Ac_transferase_dom_sf"/>
</dbReference>
<dbReference type="CDD" id="cd05274">
    <property type="entry name" value="KR_FAS_SDR_x"/>
    <property type="match status" value="1"/>
</dbReference>
<dbReference type="InterPro" id="IPR020806">
    <property type="entry name" value="PKS_PP-bd"/>
</dbReference>
<evidence type="ECO:0000256" key="3">
    <source>
        <dbReference type="ARBA" id="ARBA00022450"/>
    </source>
</evidence>
<dbReference type="SUPFAM" id="SSF53901">
    <property type="entry name" value="Thiolase-like"/>
    <property type="match status" value="1"/>
</dbReference>
<feature type="transmembrane region" description="Helical" evidence="13">
    <location>
        <begin position="728"/>
        <end position="745"/>
    </location>
</feature>
<evidence type="ECO:0000256" key="9">
    <source>
        <dbReference type="ARBA" id="ARBA00023136"/>
    </source>
</evidence>
<keyword evidence="4" id="KW-0597">Phosphoprotein</keyword>
<keyword evidence="18" id="KW-1185">Reference proteome</keyword>
<evidence type="ECO:0000256" key="10">
    <source>
        <dbReference type="ARBA" id="ARBA00034125"/>
    </source>
</evidence>
<accession>A0A8H5BBP1</accession>
<feature type="compositionally biased region" description="Basic and acidic residues" evidence="12">
    <location>
        <begin position="223"/>
        <end position="243"/>
    </location>
</feature>
<evidence type="ECO:0000256" key="12">
    <source>
        <dbReference type="SAM" id="MobiDB-lite"/>
    </source>
</evidence>
<dbReference type="OrthoDB" id="5334845at2759"/>
<dbReference type="InterPro" id="IPR014043">
    <property type="entry name" value="Acyl_transferase_dom"/>
</dbReference>
<organism evidence="17 18">
    <name type="scientific">Ephemerocybe angulata</name>
    <dbReference type="NCBI Taxonomy" id="980116"/>
    <lineage>
        <taxon>Eukaryota</taxon>
        <taxon>Fungi</taxon>
        <taxon>Dikarya</taxon>
        <taxon>Basidiomycota</taxon>
        <taxon>Agaricomycotina</taxon>
        <taxon>Agaricomycetes</taxon>
        <taxon>Agaricomycetidae</taxon>
        <taxon>Agaricales</taxon>
        <taxon>Agaricineae</taxon>
        <taxon>Psathyrellaceae</taxon>
        <taxon>Ephemerocybe</taxon>
    </lineage>
</organism>
<dbReference type="Gene3D" id="3.40.50.12780">
    <property type="entry name" value="N-terminal domain of ligase-like"/>
    <property type="match status" value="1"/>
</dbReference>
<dbReference type="PANTHER" id="PTHR43775">
    <property type="entry name" value="FATTY ACID SYNTHASE"/>
    <property type="match status" value="1"/>
</dbReference>
<dbReference type="Pfam" id="PF14765">
    <property type="entry name" value="PS-DH"/>
    <property type="match status" value="1"/>
</dbReference>
<dbReference type="Pfam" id="PF06738">
    <property type="entry name" value="ThrE"/>
    <property type="match status" value="1"/>
</dbReference>
<feature type="active site" description="Proton acceptor; for dehydratase activity" evidence="11">
    <location>
        <position position="2522"/>
    </location>
</feature>
<evidence type="ECO:0000259" key="16">
    <source>
        <dbReference type="PROSITE" id="PS52019"/>
    </source>
</evidence>
<feature type="domain" description="Carrier" evidence="14">
    <location>
        <begin position="3263"/>
        <end position="3338"/>
    </location>
</feature>
<feature type="transmembrane region" description="Helical" evidence="13">
    <location>
        <begin position="614"/>
        <end position="633"/>
    </location>
</feature>
<dbReference type="Pfam" id="PF08659">
    <property type="entry name" value="KR"/>
    <property type="match status" value="1"/>
</dbReference>
<keyword evidence="6 13" id="KW-0812">Transmembrane</keyword>
<reference evidence="17 18" key="1">
    <citation type="journal article" date="2020" name="ISME J.">
        <title>Uncovering the hidden diversity of litter-decomposition mechanisms in mushroom-forming fungi.</title>
        <authorList>
            <person name="Floudas D."/>
            <person name="Bentzer J."/>
            <person name="Ahren D."/>
            <person name="Johansson T."/>
            <person name="Persson P."/>
            <person name="Tunlid A."/>
        </authorList>
    </citation>
    <scope>NUCLEOTIDE SEQUENCE [LARGE SCALE GENOMIC DNA]</scope>
    <source>
        <strain evidence="17 18">CBS 175.51</strain>
    </source>
</reference>
<dbReference type="GO" id="GO:0044550">
    <property type="term" value="P:secondary metabolite biosynthetic process"/>
    <property type="evidence" value="ECO:0007669"/>
    <property type="project" value="UniProtKB-ARBA"/>
</dbReference>
<feature type="transmembrane region" description="Helical" evidence="13">
    <location>
        <begin position="639"/>
        <end position="663"/>
    </location>
</feature>
<evidence type="ECO:0000259" key="15">
    <source>
        <dbReference type="PROSITE" id="PS52004"/>
    </source>
</evidence>
<dbReference type="SMART" id="SM00827">
    <property type="entry name" value="PKS_AT"/>
    <property type="match status" value="1"/>
</dbReference>
<feature type="region of interest" description="Disordered" evidence="12">
    <location>
        <begin position="396"/>
        <end position="420"/>
    </location>
</feature>
<feature type="domain" description="PKS/mFAS DH" evidence="16">
    <location>
        <begin position="2490"/>
        <end position="2754"/>
    </location>
</feature>
<feature type="compositionally biased region" description="Low complexity" evidence="12">
    <location>
        <begin position="118"/>
        <end position="133"/>
    </location>
</feature>
<dbReference type="InterPro" id="IPR009081">
    <property type="entry name" value="PP-bd_ACP"/>
</dbReference>
<dbReference type="InterPro" id="IPR036291">
    <property type="entry name" value="NAD(P)-bd_dom_sf"/>
</dbReference>
<dbReference type="GO" id="GO:0022857">
    <property type="term" value="F:transmembrane transporter activity"/>
    <property type="evidence" value="ECO:0007669"/>
    <property type="project" value="InterPro"/>
</dbReference>
<comment type="subcellular location">
    <subcellularLocation>
        <location evidence="1">Membrane</location>
        <topology evidence="1">Multi-pass membrane protein</topology>
    </subcellularLocation>
</comment>
<dbReference type="Gene3D" id="1.10.1200.10">
    <property type="entry name" value="ACP-like"/>
    <property type="match status" value="2"/>
</dbReference>
<evidence type="ECO:0000259" key="14">
    <source>
        <dbReference type="PROSITE" id="PS50075"/>
    </source>
</evidence>
<dbReference type="Gene3D" id="3.10.129.110">
    <property type="entry name" value="Polyketide synthase dehydratase"/>
    <property type="match status" value="1"/>
</dbReference>
<feature type="compositionally biased region" description="Low complexity" evidence="12">
    <location>
        <begin position="258"/>
        <end position="271"/>
    </location>
</feature>
<dbReference type="InterPro" id="IPR049900">
    <property type="entry name" value="PKS_mFAS_DH"/>
</dbReference>
<dbReference type="SUPFAM" id="SSF51735">
    <property type="entry name" value="NAD(P)-binding Rossmann-fold domains"/>
    <property type="match status" value="1"/>
</dbReference>
<dbReference type="InterPro" id="IPR049551">
    <property type="entry name" value="PKS_DH_C"/>
</dbReference>
<feature type="active site" description="Proton donor; for dehydratase activity" evidence="11">
    <location>
        <position position="2663"/>
    </location>
</feature>
<dbReference type="InterPro" id="IPR042104">
    <property type="entry name" value="PKS_dehydratase_sf"/>
</dbReference>
<dbReference type="EMBL" id="JAACJK010000171">
    <property type="protein sequence ID" value="KAF5320103.1"/>
    <property type="molecule type" value="Genomic_DNA"/>
</dbReference>
<dbReference type="CDD" id="cd00833">
    <property type="entry name" value="PKS"/>
    <property type="match status" value="1"/>
</dbReference>
<feature type="domain" description="Ketosynthase family 3 (KS3)" evidence="15">
    <location>
        <begin position="1540"/>
        <end position="1977"/>
    </location>
</feature>
<dbReference type="Proteomes" id="UP000541558">
    <property type="component" value="Unassembled WGS sequence"/>
</dbReference>
<feature type="transmembrane region" description="Helical" evidence="13">
    <location>
        <begin position="783"/>
        <end position="802"/>
    </location>
</feature>
<feature type="region of interest" description="C-terminal hotdog fold" evidence="11">
    <location>
        <begin position="2608"/>
        <end position="2754"/>
    </location>
</feature>
<dbReference type="SMART" id="SM00825">
    <property type="entry name" value="PKS_KS"/>
    <property type="match status" value="1"/>
</dbReference>
<dbReference type="InterPro" id="IPR057326">
    <property type="entry name" value="KR_dom"/>
</dbReference>
<dbReference type="InterPro" id="IPR016035">
    <property type="entry name" value="Acyl_Trfase/lysoPLipase"/>
</dbReference>
<dbReference type="InterPro" id="IPR042099">
    <property type="entry name" value="ANL_N_sf"/>
</dbReference>
<dbReference type="Pfam" id="PF00698">
    <property type="entry name" value="Acyl_transf_1"/>
    <property type="match status" value="1"/>
</dbReference>
<dbReference type="InterPro" id="IPR020841">
    <property type="entry name" value="PKS_Beta-ketoAc_synthase_dom"/>
</dbReference>
<evidence type="ECO:0000313" key="18">
    <source>
        <dbReference type="Proteomes" id="UP000541558"/>
    </source>
</evidence>
<evidence type="ECO:0000256" key="4">
    <source>
        <dbReference type="ARBA" id="ARBA00022553"/>
    </source>
</evidence>
<dbReference type="InterPro" id="IPR000873">
    <property type="entry name" value="AMP-dep_synth/lig_dom"/>
</dbReference>
<dbReference type="Gene3D" id="3.40.50.720">
    <property type="entry name" value="NAD(P)-binding Rossmann-like Domain"/>
    <property type="match status" value="1"/>
</dbReference>
<dbReference type="Pfam" id="PF00550">
    <property type="entry name" value="PP-binding"/>
    <property type="match status" value="2"/>
</dbReference>
<dbReference type="InterPro" id="IPR050091">
    <property type="entry name" value="PKS_NRPS_Biosynth_Enz"/>
</dbReference>
<dbReference type="InterPro" id="IPR010619">
    <property type="entry name" value="ThrE-like_N"/>
</dbReference>
<dbReference type="InterPro" id="IPR016036">
    <property type="entry name" value="Malonyl_transacylase_ACP-bd"/>
</dbReference>
<evidence type="ECO:0000256" key="13">
    <source>
        <dbReference type="SAM" id="Phobius"/>
    </source>
</evidence>
<dbReference type="InterPro" id="IPR014031">
    <property type="entry name" value="Ketoacyl_synth_C"/>
</dbReference>
<comment type="pathway">
    <text evidence="2">Secondary metabolite biosynthesis.</text>
</comment>
<dbReference type="Pfam" id="PF02801">
    <property type="entry name" value="Ketoacyl-synt_C"/>
    <property type="match status" value="1"/>
</dbReference>
<dbReference type="Gene3D" id="3.30.70.3290">
    <property type="match status" value="1"/>
</dbReference>
<evidence type="ECO:0000256" key="2">
    <source>
        <dbReference type="ARBA" id="ARBA00005179"/>
    </source>
</evidence>
<dbReference type="InterPro" id="IPR018201">
    <property type="entry name" value="Ketoacyl_synth_AS"/>
</dbReference>
<dbReference type="GO" id="GO:0006633">
    <property type="term" value="P:fatty acid biosynthetic process"/>
    <property type="evidence" value="ECO:0007669"/>
    <property type="project" value="InterPro"/>
</dbReference>
<dbReference type="GO" id="GO:0004312">
    <property type="term" value="F:fatty acid synthase activity"/>
    <property type="evidence" value="ECO:0007669"/>
    <property type="project" value="TreeGrafter"/>
</dbReference>
<dbReference type="Pfam" id="PF00501">
    <property type="entry name" value="AMP-binding"/>
    <property type="match status" value="1"/>
</dbReference>
<dbReference type="InterPro" id="IPR013968">
    <property type="entry name" value="PKS_KR"/>
</dbReference>
<name>A0A8H5BBP1_9AGAR</name>
<feature type="region of interest" description="Disordered" evidence="12">
    <location>
        <begin position="1"/>
        <end position="147"/>
    </location>
</feature>
<dbReference type="Pfam" id="PF23562">
    <property type="entry name" value="AMP-binding_C_3"/>
    <property type="match status" value="1"/>
</dbReference>
<dbReference type="InterPro" id="IPR024528">
    <property type="entry name" value="ThrE_2"/>
</dbReference>
<feature type="transmembrane region" description="Helical" evidence="13">
    <location>
        <begin position="675"/>
        <end position="699"/>
    </location>
</feature>
<dbReference type="SMART" id="SM01294">
    <property type="entry name" value="PKS_PP_betabranch"/>
    <property type="match status" value="1"/>
</dbReference>
<feature type="compositionally biased region" description="Basic and acidic residues" evidence="12">
    <location>
        <begin position="29"/>
        <end position="47"/>
    </location>
</feature>
<keyword evidence="3" id="KW-0596">Phosphopantetheine</keyword>
<dbReference type="Gene3D" id="3.40.366.10">
    <property type="entry name" value="Malonyl-Coenzyme A Acyl Carrier Protein, domain 2"/>
    <property type="match status" value="1"/>
</dbReference>
<dbReference type="Pfam" id="PF12821">
    <property type="entry name" value="ThrE_2"/>
    <property type="match status" value="1"/>
</dbReference>
<evidence type="ECO:0000256" key="8">
    <source>
        <dbReference type="ARBA" id="ARBA00023026"/>
    </source>
</evidence>
<dbReference type="PROSITE" id="PS50075">
    <property type="entry name" value="CARRIER"/>
    <property type="match status" value="2"/>
</dbReference>
<feature type="domain" description="Carrier" evidence="14">
    <location>
        <begin position="1440"/>
        <end position="1519"/>
    </location>
</feature>
<evidence type="ECO:0000256" key="7">
    <source>
        <dbReference type="ARBA" id="ARBA00022989"/>
    </source>
</evidence>